<dbReference type="RefSeq" id="WP_115949384.1">
    <property type="nucleotide sequence ID" value="NZ_QNVS01000010.1"/>
</dbReference>
<gene>
    <name evidence="1" type="ORF">DRF62_05155</name>
</gene>
<sequence length="357" mass="41465">MEKYYVFCDESGTPSKNDSINHFIYACILIKESDLVKARSVRAHISKKFLQGNIIKAGNKAIRGNFKKRIQILNYLCDNLNFKIHSLIIDKEALAGRGLDIKQVFIKFFQKLLLNDLSGKVASFQVFMDSTGDDNFQLDLKHYLLKSIPRFQANLFNQDNSYHLKSDEEEELIQFADLIANSMLQIYSGSKKNINWKQLYEILEPKLLKPIVFPYNSVLNQDEDEENFTVSNNIYSSVLDTIERFKENNRDKVKNTIVNHLVYISRIFPSKLIETYELREEIKRVISQEVSLEKIRLLIRDLRYQGVLIISKSGKSGYKIAVNEEDISSYFNHYLSYIIPMLEKANIADEALQISLD</sequence>
<keyword evidence="2" id="KW-1185">Reference proteome</keyword>
<accession>A0A3D9BQQ6</accession>
<organism evidence="1 2">
    <name type="scientific">Chryseobacterium piscium</name>
    <dbReference type="NCBI Taxonomy" id="333702"/>
    <lineage>
        <taxon>Bacteria</taxon>
        <taxon>Pseudomonadati</taxon>
        <taxon>Bacteroidota</taxon>
        <taxon>Flavobacteriia</taxon>
        <taxon>Flavobacteriales</taxon>
        <taxon>Weeksellaceae</taxon>
        <taxon>Chryseobacterium group</taxon>
        <taxon>Chryseobacterium</taxon>
    </lineage>
</organism>
<dbReference type="AlphaFoldDB" id="A0A3D9BQQ6"/>
<evidence type="ECO:0000313" key="2">
    <source>
        <dbReference type="Proteomes" id="UP000256512"/>
    </source>
</evidence>
<protein>
    <recommendedName>
        <fullName evidence="3">DUF3800 domain-containing protein</fullName>
    </recommendedName>
</protein>
<evidence type="ECO:0000313" key="1">
    <source>
        <dbReference type="EMBL" id="REC55797.1"/>
    </source>
</evidence>
<dbReference type="Proteomes" id="UP000256512">
    <property type="component" value="Unassembled WGS sequence"/>
</dbReference>
<evidence type="ECO:0008006" key="3">
    <source>
        <dbReference type="Google" id="ProtNLM"/>
    </source>
</evidence>
<comment type="caution">
    <text evidence="1">The sequence shown here is derived from an EMBL/GenBank/DDBJ whole genome shotgun (WGS) entry which is preliminary data.</text>
</comment>
<dbReference type="EMBL" id="QNVS01000010">
    <property type="protein sequence ID" value="REC55797.1"/>
    <property type="molecule type" value="Genomic_DNA"/>
</dbReference>
<reference evidence="1 2" key="1">
    <citation type="journal article" date="2006" name="Int. J. Syst. Evol. Microbiol.">
        <title>Chryseobacterium piscium sp. nov., isolated from fish of the South Atlantic Ocean off South Africa.</title>
        <authorList>
            <person name="de Beer H."/>
            <person name="Hugo C.J."/>
            <person name="Jooste P.J."/>
            <person name="Vancanneyt M."/>
            <person name="Coenye T."/>
            <person name="Vandamme P."/>
        </authorList>
    </citation>
    <scope>NUCLEOTIDE SEQUENCE [LARGE SCALE GENOMIC DNA]</scope>
    <source>
        <strain evidence="1 2">CCUG 51923</strain>
    </source>
</reference>
<proteinExistence type="predicted"/>
<dbReference type="InterPro" id="IPR024524">
    <property type="entry name" value="DUF3800"/>
</dbReference>
<name>A0A3D9BQQ6_9FLAO</name>
<feature type="non-terminal residue" evidence="1">
    <location>
        <position position="357"/>
    </location>
</feature>
<dbReference type="Pfam" id="PF12686">
    <property type="entry name" value="DUF3800"/>
    <property type="match status" value="1"/>
</dbReference>